<keyword evidence="6" id="KW-0539">Nucleus</keyword>
<feature type="compositionally biased region" description="Pro residues" evidence="12">
    <location>
        <begin position="1"/>
        <end position="12"/>
    </location>
</feature>
<feature type="region of interest" description="Disordered" evidence="12">
    <location>
        <begin position="1"/>
        <end position="55"/>
    </location>
</feature>
<dbReference type="InterPro" id="IPR051521">
    <property type="entry name" value="tRNA_Mod/Golgi_Maint"/>
</dbReference>
<evidence type="ECO:0000256" key="4">
    <source>
        <dbReference type="ARBA" id="ARBA00022691"/>
    </source>
</evidence>
<dbReference type="PANTHER" id="PTHR15627:SF8">
    <property type="entry name" value="TRNA-URIDINE AMINOCARBOXYPROPYLTRANSFERASE 1"/>
    <property type="match status" value="1"/>
</dbReference>
<evidence type="ECO:0000256" key="8">
    <source>
        <dbReference type="ARBA" id="ARBA00038290"/>
    </source>
</evidence>
<comment type="subcellular location">
    <subcellularLocation>
        <location evidence="1">Nucleus</location>
    </subcellularLocation>
</comment>
<proteinExistence type="inferred from homology"/>
<comment type="catalytic activity">
    <reaction evidence="11">
        <text>a uridine in tRNA + S-adenosyl-L-methionine = a 3-[(3S)-3-amino-3-carboxypropyl]uridine in tRNA + S-methyl-5'-thioadenosine + H(+)</text>
        <dbReference type="Rhea" id="RHEA:62432"/>
        <dbReference type="Rhea" id="RHEA-COMP:13339"/>
        <dbReference type="Rhea" id="RHEA-COMP:16092"/>
        <dbReference type="ChEBI" id="CHEBI:15378"/>
        <dbReference type="ChEBI" id="CHEBI:17509"/>
        <dbReference type="ChEBI" id="CHEBI:59789"/>
        <dbReference type="ChEBI" id="CHEBI:65315"/>
        <dbReference type="ChEBI" id="CHEBI:82930"/>
        <dbReference type="EC" id="2.5.1.25"/>
    </reaction>
</comment>
<comment type="function">
    <text evidence="7">Catalyzes the formation of 3-(3-amino-3-carboxypropyl)uridine (acp3U) at position 20 in the D-loop of several cytoplasmic tRNAs (acp3U(20)).</text>
</comment>
<name>A0ABQ8UQR1_9EUKA</name>
<dbReference type="PANTHER" id="PTHR15627">
    <property type="entry name" value="NATURAL KILLER CELL-SPECIFIC ANTIGEN KLIP1"/>
    <property type="match status" value="1"/>
</dbReference>
<dbReference type="Proteomes" id="UP001141327">
    <property type="component" value="Unassembled WGS sequence"/>
</dbReference>
<keyword evidence="3" id="KW-0808">Transferase</keyword>
<dbReference type="EMBL" id="JAPMOS010000007">
    <property type="protein sequence ID" value="KAJ4461502.1"/>
    <property type="molecule type" value="Genomic_DNA"/>
</dbReference>
<evidence type="ECO:0000256" key="9">
    <source>
        <dbReference type="ARBA" id="ARBA00039242"/>
    </source>
</evidence>
<keyword evidence="4" id="KW-0949">S-adenosyl-L-methionine</keyword>
<keyword evidence="15" id="KW-1185">Reference proteome</keyword>
<dbReference type="SMART" id="SM01144">
    <property type="entry name" value="DTW"/>
    <property type="match status" value="1"/>
</dbReference>
<evidence type="ECO:0000313" key="15">
    <source>
        <dbReference type="Proteomes" id="UP001141327"/>
    </source>
</evidence>
<comment type="similarity">
    <text evidence="8">Belongs to the TDD superfamily. DTWD1 family.</text>
</comment>
<comment type="caution">
    <text evidence="14">The sequence shown here is derived from an EMBL/GenBank/DDBJ whole genome shotgun (WGS) entry which is preliminary data.</text>
</comment>
<organism evidence="14 15">
    <name type="scientific">Paratrimastix pyriformis</name>
    <dbReference type="NCBI Taxonomy" id="342808"/>
    <lineage>
        <taxon>Eukaryota</taxon>
        <taxon>Metamonada</taxon>
        <taxon>Preaxostyla</taxon>
        <taxon>Paratrimastigidae</taxon>
        <taxon>Paratrimastix</taxon>
    </lineage>
</organism>
<feature type="domain" description="DTW" evidence="13">
    <location>
        <begin position="79"/>
        <end position="257"/>
    </location>
</feature>
<gene>
    <name evidence="14" type="ORF">PAPYR_2085</name>
</gene>
<evidence type="ECO:0000313" key="14">
    <source>
        <dbReference type="EMBL" id="KAJ4461502.1"/>
    </source>
</evidence>
<evidence type="ECO:0000256" key="7">
    <source>
        <dbReference type="ARBA" id="ARBA00037050"/>
    </source>
</evidence>
<evidence type="ECO:0000256" key="5">
    <source>
        <dbReference type="ARBA" id="ARBA00022694"/>
    </source>
</evidence>
<evidence type="ECO:0000256" key="11">
    <source>
        <dbReference type="ARBA" id="ARBA00048718"/>
    </source>
</evidence>
<dbReference type="InterPro" id="IPR005636">
    <property type="entry name" value="DTW"/>
</dbReference>
<reference evidence="14" key="1">
    <citation type="journal article" date="2022" name="bioRxiv">
        <title>Genomics of Preaxostyla Flagellates Illuminates Evolutionary Transitions and the Path Towards Mitochondrial Loss.</title>
        <authorList>
            <person name="Novak L.V.F."/>
            <person name="Treitli S.C."/>
            <person name="Pyrih J."/>
            <person name="Halakuc P."/>
            <person name="Pipaliya S.V."/>
            <person name="Vacek V."/>
            <person name="Brzon O."/>
            <person name="Soukal P."/>
            <person name="Eme L."/>
            <person name="Dacks J.B."/>
            <person name="Karnkowska A."/>
            <person name="Elias M."/>
            <person name="Hampl V."/>
        </authorList>
    </citation>
    <scope>NUCLEOTIDE SEQUENCE</scope>
    <source>
        <strain evidence="14">RCP-MX</strain>
    </source>
</reference>
<accession>A0ABQ8UQR1</accession>
<evidence type="ECO:0000256" key="3">
    <source>
        <dbReference type="ARBA" id="ARBA00022679"/>
    </source>
</evidence>
<evidence type="ECO:0000256" key="2">
    <source>
        <dbReference type="ARBA" id="ARBA00012386"/>
    </source>
</evidence>
<evidence type="ECO:0000259" key="13">
    <source>
        <dbReference type="SMART" id="SM01144"/>
    </source>
</evidence>
<evidence type="ECO:0000256" key="6">
    <source>
        <dbReference type="ARBA" id="ARBA00023242"/>
    </source>
</evidence>
<dbReference type="Pfam" id="PF03942">
    <property type="entry name" value="DTW"/>
    <property type="match status" value="1"/>
</dbReference>
<evidence type="ECO:0000256" key="1">
    <source>
        <dbReference type="ARBA" id="ARBA00004123"/>
    </source>
</evidence>
<evidence type="ECO:0000256" key="10">
    <source>
        <dbReference type="ARBA" id="ARBA00042508"/>
    </source>
</evidence>
<feature type="compositionally biased region" description="Low complexity" evidence="12">
    <location>
        <begin position="13"/>
        <end position="33"/>
    </location>
</feature>
<evidence type="ECO:0000256" key="12">
    <source>
        <dbReference type="SAM" id="MobiDB-lite"/>
    </source>
</evidence>
<keyword evidence="5" id="KW-0819">tRNA processing</keyword>
<sequence length="273" mass="30960">MEEKAPPAPASAPVPALLSNPAEAATSTASGSSVPTEGEQPQSTDLPTSLPPSPFANLKLAKVPENLRRAQCPQCKSRKLLYCPECQIPLEPFVPRFDLPIHCDVIHHPQEKRTKSTAIHAAVLCPDHVTIHEFPSFPAFDPTESVLLYPCPEARSLHEIDLRRVKRVVFIDSTWQKAGSVLHHPTLANIPRVKIEAENTAFWRYQDVSPHCLATIEAIYYFFREFANAKDGRYEGQYDNLLYFFSYYYDKIQSYYRSDPSLKFSKIDGYIKY</sequence>
<protein>
    <recommendedName>
        <fullName evidence="9">tRNA-uridine aminocarboxypropyltransferase 1</fullName>
        <ecNumber evidence="2">2.5.1.25</ecNumber>
    </recommendedName>
    <alternativeName>
        <fullName evidence="10">DTW domain-containing protein 1</fullName>
    </alternativeName>
</protein>
<dbReference type="EC" id="2.5.1.25" evidence="2"/>